<dbReference type="NCBIfam" id="NF008346">
    <property type="entry name" value="PRK11128.1"/>
    <property type="match status" value="1"/>
</dbReference>
<evidence type="ECO:0000256" key="4">
    <source>
        <dbReference type="ARBA" id="ARBA00022519"/>
    </source>
</evidence>
<proteinExistence type="predicted"/>
<evidence type="ECO:0000256" key="2">
    <source>
        <dbReference type="ARBA" id="ARBA00022448"/>
    </source>
</evidence>
<keyword evidence="6 8" id="KW-1133">Transmembrane helix</keyword>
<evidence type="ECO:0000256" key="7">
    <source>
        <dbReference type="ARBA" id="ARBA00023136"/>
    </source>
</evidence>
<feature type="transmembrane region" description="Helical" evidence="8">
    <location>
        <begin position="43"/>
        <end position="63"/>
    </location>
</feature>
<feature type="transmembrane region" description="Helical" evidence="8">
    <location>
        <begin position="243"/>
        <end position="263"/>
    </location>
</feature>
<organism evidence="10 11">
    <name type="scientific">Bisgaardia hudsonensis</name>
    <dbReference type="NCBI Taxonomy" id="109472"/>
    <lineage>
        <taxon>Bacteria</taxon>
        <taxon>Pseudomonadati</taxon>
        <taxon>Pseudomonadota</taxon>
        <taxon>Gammaproteobacteria</taxon>
        <taxon>Pasteurellales</taxon>
        <taxon>Pasteurellaceae</taxon>
        <taxon>Bisgaardia</taxon>
    </lineage>
</organism>
<feature type="transmembrane region" description="Helical" evidence="8">
    <location>
        <begin position="6"/>
        <end position="31"/>
    </location>
</feature>
<keyword evidence="7 8" id="KW-0472">Membrane</keyword>
<dbReference type="GO" id="GO:0015528">
    <property type="term" value="F:lactose:proton symporter activity"/>
    <property type="evidence" value="ECO:0007669"/>
    <property type="project" value="TreeGrafter"/>
</dbReference>
<keyword evidence="3" id="KW-1003">Cell membrane</keyword>
<dbReference type="Gene3D" id="1.20.1250.20">
    <property type="entry name" value="MFS general substrate transporter like domains"/>
    <property type="match status" value="2"/>
</dbReference>
<protein>
    <submittedName>
        <fullName evidence="10">PPP family 3-phenylpropionic acid transporter</fullName>
    </submittedName>
</protein>
<feature type="transmembrane region" description="Helical" evidence="8">
    <location>
        <begin position="75"/>
        <end position="104"/>
    </location>
</feature>
<feature type="transmembrane region" description="Helical" evidence="8">
    <location>
        <begin position="159"/>
        <end position="184"/>
    </location>
</feature>
<evidence type="ECO:0000256" key="3">
    <source>
        <dbReference type="ARBA" id="ARBA00022475"/>
    </source>
</evidence>
<dbReference type="OrthoDB" id="9150135at2"/>
<sequence>MKLSPFNWLAISFFGYYCSFGVFMPLFPVWLKSQSYPEETIGLIFASSYLFRFIGGIFFSSLIKRASQLLSSLRYLAWASCFTMVAISLFAENFWLLCIGIWIFSMLNAAGTPLGDALANTWQQQISLDYGRVRLIGSIAFVVGVSVFGYLTGIIGKEYISWIIAVLLLIYSIAQMTSPSILPLDPPESADQKSITFKALLKNNLTIKLLIAISLIQGSHAVYYTYSIIYWEKVGIPVEMTSLLWGLSVVAEVVFFFFSTKLFKHWQITGLLYLAAIATSLRWGLFTYAQEIWFIIIIQIMHCLTFALSHYTMIRYISTQPLSHIAKLQGLYSAIAGSASIALLTIVASKIYPISAYYAFMTMSALALFAIIFIPKQIKTTVIRQINYEG</sequence>
<feature type="transmembrane region" description="Helical" evidence="8">
    <location>
        <begin position="331"/>
        <end position="349"/>
    </location>
</feature>
<evidence type="ECO:0000256" key="1">
    <source>
        <dbReference type="ARBA" id="ARBA00004429"/>
    </source>
</evidence>
<feature type="transmembrane region" description="Helical" evidence="8">
    <location>
        <begin position="292"/>
        <end position="311"/>
    </location>
</feature>
<dbReference type="GO" id="GO:0030395">
    <property type="term" value="F:lactose binding"/>
    <property type="evidence" value="ECO:0007669"/>
    <property type="project" value="TreeGrafter"/>
</dbReference>
<gene>
    <name evidence="10" type="ORF">EV697_103147</name>
</gene>
<dbReference type="AlphaFoldDB" id="A0A4R2N0C3"/>
<reference evidence="10 11" key="1">
    <citation type="submission" date="2019-03" db="EMBL/GenBank/DDBJ databases">
        <title>Genomic Encyclopedia of Type Strains, Phase IV (KMG-IV): sequencing the most valuable type-strain genomes for metagenomic binning, comparative biology and taxonomic classification.</title>
        <authorList>
            <person name="Goeker M."/>
        </authorList>
    </citation>
    <scope>NUCLEOTIDE SEQUENCE [LARGE SCALE GENOMIC DNA]</scope>
    <source>
        <strain evidence="10 11">DSM 28231</strain>
    </source>
</reference>
<dbReference type="PANTHER" id="PTHR23522:SF10">
    <property type="entry name" value="3-PHENYLPROPIONIC ACID TRANSPORTER-RELATED"/>
    <property type="match status" value="1"/>
</dbReference>
<keyword evidence="2" id="KW-0813">Transport</keyword>
<feature type="transmembrane region" description="Helical" evidence="8">
    <location>
        <begin position="133"/>
        <end position="153"/>
    </location>
</feature>
<keyword evidence="5 8" id="KW-0812">Transmembrane</keyword>
<feature type="transmembrane region" description="Helical" evidence="8">
    <location>
        <begin position="205"/>
        <end position="231"/>
    </location>
</feature>
<dbReference type="SUPFAM" id="SSF103473">
    <property type="entry name" value="MFS general substrate transporter"/>
    <property type="match status" value="1"/>
</dbReference>
<comment type="subcellular location">
    <subcellularLocation>
        <location evidence="1">Cell inner membrane</location>
        <topology evidence="1">Multi-pass membrane protein</topology>
    </subcellularLocation>
</comment>
<feature type="domain" description="Major facilitator superfamily associated" evidence="9">
    <location>
        <begin position="8"/>
        <end position="352"/>
    </location>
</feature>
<evidence type="ECO:0000313" key="11">
    <source>
        <dbReference type="Proteomes" id="UP000294841"/>
    </source>
</evidence>
<accession>A0A4R2N0C3</accession>
<feature type="transmembrane region" description="Helical" evidence="8">
    <location>
        <begin position="355"/>
        <end position="374"/>
    </location>
</feature>
<dbReference type="PANTHER" id="PTHR23522">
    <property type="entry name" value="BLL5896 PROTEIN"/>
    <property type="match status" value="1"/>
</dbReference>
<feature type="transmembrane region" description="Helical" evidence="8">
    <location>
        <begin position="270"/>
        <end position="286"/>
    </location>
</feature>
<dbReference type="PIRSF" id="PIRSF004925">
    <property type="entry name" value="HcaT"/>
    <property type="match status" value="1"/>
</dbReference>
<keyword evidence="11" id="KW-1185">Reference proteome</keyword>
<dbReference type="InterPro" id="IPR036259">
    <property type="entry name" value="MFS_trans_sf"/>
</dbReference>
<dbReference type="NCBIfam" id="NF037955">
    <property type="entry name" value="mfs"/>
    <property type="match status" value="1"/>
</dbReference>
<evidence type="ECO:0000256" key="8">
    <source>
        <dbReference type="SAM" id="Phobius"/>
    </source>
</evidence>
<evidence type="ECO:0000256" key="5">
    <source>
        <dbReference type="ARBA" id="ARBA00022692"/>
    </source>
</evidence>
<comment type="caution">
    <text evidence="10">The sequence shown here is derived from an EMBL/GenBank/DDBJ whole genome shotgun (WGS) entry which is preliminary data.</text>
</comment>
<dbReference type="Pfam" id="PF12832">
    <property type="entry name" value="MFS_1_like"/>
    <property type="match status" value="1"/>
</dbReference>
<dbReference type="Proteomes" id="UP000294841">
    <property type="component" value="Unassembled WGS sequence"/>
</dbReference>
<dbReference type="InterPro" id="IPR026032">
    <property type="entry name" value="HcaT-like"/>
</dbReference>
<name>A0A4R2N0C3_9PAST</name>
<dbReference type="GO" id="GO:0005886">
    <property type="term" value="C:plasma membrane"/>
    <property type="evidence" value="ECO:0007669"/>
    <property type="project" value="UniProtKB-SubCell"/>
</dbReference>
<evidence type="ECO:0000256" key="6">
    <source>
        <dbReference type="ARBA" id="ARBA00022989"/>
    </source>
</evidence>
<keyword evidence="4" id="KW-0997">Cell inner membrane</keyword>
<evidence type="ECO:0000259" key="9">
    <source>
        <dbReference type="Pfam" id="PF12832"/>
    </source>
</evidence>
<evidence type="ECO:0000313" key="10">
    <source>
        <dbReference type="EMBL" id="TCP12842.1"/>
    </source>
</evidence>
<dbReference type="InterPro" id="IPR024989">
    <property type="entry name" value="MFS_assoc_dom"/>
</dbReference>
<dbReference type="RefSeq" id="WP_132023488.1">
    <property type="nucleotide sequence ID" value="NZ_CP016605.1"/>
</dbReference>
<dbReference type="EMBL" id="SLXI01000003">
    <property type="protein sequence ID" value="TCP12842.1"/>
    <property type="molecule type" value="Genomic_DNA"/>
</dbReference>